<organism evidence="3 4">
    <name type="scientific">Emiliania huxleyi (strain CCMP1516)</name>
    <dbReference type="NCBI Taxonomy" id="280463"/>
    <lineage>
        <taxon>Eukaryota</taxon>
        <taxon>Haptista</taxon>
        <taxon>Haptophyta</taxon>
        <taxon>Prymnesiophyceae</taxon>
        <taxon>Isochrysidales</taxon>
        <taxon>Noelaerhabdaceae</taxon>
        <taxon>Emiliania</taxon>
    </lineage>
</organism>
<evidence type="ECO:0000313" key="4">
    <source>
        <dbReference type="Proteomes" id="UP000013827"/>
    </source>
</evidence>
<dbReference type="InterPro" id="IPR036412">
    <property type="entry name" value="HAD-like_sf"/>
</dbReference>
<reference evidence="3" key="2">
    <citation type="submission" date="2024-10" db="UniProtKB">
        <authorList>
            <consortium name="EnsemblProtists"/>
        </authorList>
    </citation>
    <scope>IDENTIFICATION</scope>
</reference>
<dbReference type="RefSeq" id="XP_005794469.1">
    <property type="nucleotide sequence ID" value="XM_005794412.1"/>
</dbReference>
<dbReference type="SUPFAM" id="SSF56784">
    <property type="entry name" value="HAD-like"/>
    <property type="match status" value="1"/>
</dbReference>
<dbReference type="InterPro" id="IPR007651">
    <property type="entry name" value="Lipin_N"/>
</dbReference>
<dbReference type="InterPro" id="IPR026058">
    <property type="entry name" value="LIPIN"/>
</dbReference>
<name>A0A0D3L205_EMIH1</name>
<dbReference type="InterPro" id="IPR031315">
    <property type="entry name" value="LNS2/PITP"/>
</dbReference>
<reference evidence="4" key="1">
    <citation type="journal article" date="2013" name="Nature">
        <title>Pan genome of the phytoplankton Emiliania underpins its global distribution.</title>
        <authorList>
            <person name="Read B.A."/>
            <person name="Kegel J."/>
            <person name="Klute M.J."/>
            <person name="Kuo A."/>
            <person name="Lefebvre S.C."/>
            <person name="Maumus F."/>
            <person name="Mayer C."/>
            <person name="Miller J."/>
            <person name="Monier A."/>
            <person name="Salamov A."/>
            <person name="Young J."/>
            <person name="Aguilar M."/>
            <person name="Claverie J.M."/>
            <person name="Frickenhaus S."/>
            <person name="Gonzalez K."/>
            <person name="Herman E.K."/>
            <person name="Lin Y.C."/>
            <person name="Napier J."/>
            <person name="Ogata H."/>
            <person name="Sarno A.F."/>
            <person name="Shmutz J."/>
            <person name="Schroeder D."/>
            <person name="de Vargas C."/>
            <person name="Verret F."/>
            <person name="von Dassow P."/>
            <person name="Valentin K."/>
            <person name="Van de Peer Y."/>
            <person name="Wheeler G."/>
            <person name="Dacks J.B."/>
            <person name="Delwiche C.F."/>
            <person name="Dyhrman S.T."/>
            <person name="Glockner G."/>
            <person name="John U."/>
            <person name="Richards T."/>
            <person name="Worden A.Z."/>
            <person name="Zhang X."/>
            <person name="Grigoriev I.V."/>
            <person name="Allen A.E."/>
            <person name="Bidle K."/>
            <person name="Borodovsky M."/>
            <person name="Bowler C."/>
            <person name="Brownlee C."/>
            <person name="Cock J.M."/>
            <person name="Elias M."/>
            <person name="Gladyshev V.N."/>
            <person name="Groth M."/>
            <person name="Guda C."/>
            <person name="Hadaegh A."/>
            <person name="Iglesias-Rodriguez M.D."/>
            <person name="Jenkins J."/>
            <person name="Jones B.M."/>
            <person name="Lawson T."/>
            <person name="Leese F."/>
            <person name="Lindquist E."/>
            <person name="Lobanov A."/>
            <person name="Lomsadze A."/>
            <person name="Malik S.B."/>
            <person name="Marsh M.E."/>
            <person name="Mackinder L."/>
            <person name="Mock T."/>
            <person name="Mueller-Roeber B."/>
            <person name="Pagarete A."/>
            <person name="Parker M."/>
            <person name="Probert I."/>
            <person name="Quesneville H."/>
            <person name="Raines C."/>
            <person name="Rensing S.A."/>
            <person name="Riano-Pachon D.M."/>
            <person name="Richier S."/>
            <person name="Rokitta S."/>
            <person name="Shiraiwa Y."/>
            <person name="Soanes D.M."/>
            <person name="van der Giezen M."/>
            <person name="Wahlund T.M."/>
            <person name="Williams B."/>
            <person name="Wilson W."/>
            <person name="Wolfe G."/>
            <person name="Wurch L.L."/>
        </authorList>
    </citation>
    <scope>NUCLEOTIDE SEQUENCE</scope>
</reference>
<dbReference type="Proteomes" id="UP000013827">
    <property type="component" value="Unassembled WGS sequence"/>
</dbReference>
<dbReference type="eggNOG" id="KOG2116">
    <property type="taxonomic scope" value="Eukaryota"/>
</dbReference>
<feature type="domain" description="LNS2/PITP" evidence="2">
    <location>
        <begin position="118"/>
        <end position="263"/>
    </location>
</feature>
<evidence type="ECO:0000259" key="2">
    <source>
        <dbReference type="SMART" id="SM00775"/>
    </source>
</evidence>
<dbReference type="HOGENOM" id="CLU_830103_0_0_1"/>
<dbReference type="PANTHER" id="PTHR12181">
    <property type="entry name" value="LIPIN"/>
    <property type="match status" value="1"/>
</dbReference>
<dbReference type="AlphaFoldDB" id="A0A0D3L205"/>
<protein>
    <recommendedName>
        <fullName evidence="2">LNS2/PITP domain-containing protein</fullName>
    </recommendedName>
</protein>
<dbReference type="STRING" id="2903.R1FSH5"/>
<evidence type="ECO:0000313" key="3">
    <source>
        <dbReference type="EnsemblProtists" id="EOD42040"/>
    </source>
</evidence>
<dbReference type="Pfam" id="PF08235">
    <property type="entry name" value="LNS2"/>
    <property type="match status" value="2"/>
</dbReference>
<dbReference type="EnsemblProtists" id="EOD42040">
    <property type="protein sequence ID" value="EOD42040"/>
    <property type="gene ID" value="EMIHUDRAFT_95214"/>
</dbReference>
<dbReference type="Pfam" id="PF04571">
    <property type="entry name" value="Lipin_N"/>
    <property type="match status" value="1"/>
</dbReference>
<dbReference type="InterPro" id="IPR013209">
    <property type="entry name" value="LNS2"/>
</dbReference>
<evidence type="ECO:0000256" key="1">
    <source>
        <dbReference type="ARBA" id="ARBA00005476"/>
    </source>
</evidence>
<dbReference type="SMART" id="SM00775">
    <property type="entry name" value="LNS2"/>
    <property type="match status" value="1"/>
</dbReference>
<keyword evidence="4" id="KW-1185">Reference proteome</keyword>
<dbReference type="Gene3D" id="3.40.50.1000">
    <property type="entry name" value="HAD superfamily/HAD-like"/>
    <property type="match status" value="1"/>
</dbReference>
<accession>A0A0D3L205</accession>
<sequence>MRQALSAILPDTNTATLSGAVDIIAVRSADGTLATTAWHVRFGLLKVVQSRERPVTIRVNGVEADEKSCRMVLSAAGEGRFVAGSAQKAPGVAGGSDEQALAAHPPPDWLSWEPSSRLVISDIDGTVTRSDVRGNILPAIGWDDYAHEGVAQLYTAIAARGFCVVYLSSRNIGLADRTKQYISGLRQHRAGGETVDSLPEGPVITSPSRMADALIREVAGMFYAGSLHAAFGNRPTDLGAYEAAGIPRERIFIVDKETRLAVAQQPQQSQAAAEHTGDARHSYRTLLASVEDMFPTVS</sequence>
<dbReference type="GeneID" id="17287310"/>
<proteinExistence type="inferred from homology"/>
<dbReference type="OMA" id="RCNATHI"/>
<dbReference type="PaxDb" id="2903-EOD42040"/>
<dbReference type="InterPro" id="IPR023214">
    <property type="entry name" value="HAD_sf"/>
</dbReference>
<dbReference type="GO" id="GO:0008195">
    <property type="term" value="F:phosphatidate phosphatase activity"/>
    <property type="evidence" value="ECO:0007669"/>
    <property type="project" value="TreeGrafter"/>
</dbReference>
<dbReference type="PANTHER" id="PTHR12181:SF12">
    <property type="entry name" value="PHOSPHATIDATE PHOSPHATASE"/>
    <property type="match status" value="1"/>
</dbReference>
<comment type="similarity">
    <text evidence="1">Belongs to the lipin family.</text>
</comment>
<dbReference type="KEGG" id="ehx:EMIHUDRAFT_95214"/>